<gene>
    <name evidence="2" type="ORF">HHU12_24135</name>
</gene>
<feature type="chain" id="PRO_5031483196" description="Lipoprotein" evidence="1">
    <location>
        <begin position="22"/>
        <end position="209"/>
    </location>
</feature>
<comment type="caution">
    <text evidence="2">The sequence shown here is derived from an EMBL/GenBank/DDBJ whole genome shotgun (WGS) entry which is preliminary data.</text>
</comment>
<name>A0A7X9XBU1_9BACT</name>
<dbReference type="RefSeq" id="WP_169659302.1">
    <property type="nucleotide sequence ID" value="NZ_JABANE010000085.1"/>
</dbReference>
<evidence type="ECO:0008006" key="4">
    <source>
        <dbReference type="Google" id="ProtNLM"/>
    </source>
</evidence>
<sequence>MKSNLIGIISLLILTSCNNTAFMKFGPDDKDKLVQINIDSTVSFLSLYKSIDEVLCNDHDCQVQLVIDTDSINYRLNLINMCGSTIACTRSRNIIFILDDSIKKYDVGTFNYDSLSNLIQRDFSNNGIDRSLSENPSKVFLHFMQPQSLERVNVKRRLVRTIKEFRKTGFENEKLKLWVQLHPKEIPFTGEIPDEDELDEEIEKLFKSI</sequence>
<accession>A0A7X9XBU1</accession>
<evidence type="ECO:0000313" key="2">
    <source>
        <dbReference type="EMBL" id="NME71080.1"/>
    </source>
</evidence>
<evidence type="ECO:0000313" key="3">
    <source>
        <dbReference type="Proteomes" id="UP000576082"/>
    </source>
</evidence>
<organism evidence="2 3">
    <name type="scientific">Flammeovirga aprica JL-4</name>
    <dbReference type="NCBI Taxonomy" id="694437"/>
    <lineage>
        <taxon>Bacteria</taxon>
        <taxon>Pseudomonadati</taxon>
        <taxon>Bacteroidota</taxon>
        <taxon>Cytophagia</taxon>
        <taxon>Cytophagales</taxon>
        <taxon>Flammeovirgaceae</taxon>
        <taxon>Flammeovirga</taxon>
    </lineage>
</organism>
<dbReference type="Proteomes" id="UP000576082">
    <property type="component" value="Unassembled WGS sequence"/>
</dbReference>
<keyword evidence="1" id="KW-0732">Signal</keyword>
<dbReference type="AlphaFoldDB" id="A0A7X9XBU1"/>
<protein>
    <recommendedName>
        <fullName evidence="4">Lipoprotein</fullName>
    </recommendedName>
</protein>
<feature type="signal peptide" evidence="1">
    <location>
        <begin position="1"/>
        <end position="21"/>
    </location>
</feature>
<dbReference type="EMBL" id="JABANE010000085">
    <property type="protein sequence ID" value="NME71080.1"/>
    <property type="molecule type" value="Genomic_DNA"/>
</dbReference>
<dbReference type="PROSITE" id="PS51257">
    <property type="entry name" value="PROKAR_LIPOPROTEIN"/>
    <property type="match status" value="1"/>
</dbReference>
<keyword evidence="3" id="KW-1185">Reference proteome</keyword>
<proteinExistence type="predicted"/>
<evidence type="ECO:0000256" key="1">
    <source>
        <dbReference type="SAM" id="SignalP"/>
    </source>
</evidence>
<reference evidence="2 3" key="1">
    <citation type="submission" date="2020-04" db="EMBL/GenBank/DDBJ databases">
        <title>Flammeovirga sp. SR4, a novel species isolated from seawater.</title>
        <authorList>
            <person name="Wang X."/>
        </authorList>
    </citation>
    <scope>NUCLEOTIDE SEQUENCE [LARGE SCALE GENOMIC DNA]</scope>
    <source>
        <strain evidence="2 3">ATCC 23126</strain>
    </source>
</reference>